<gene>
    <name evidence="1" type="ORF">CLV73_1319</name>
</gene>
<comment type="caution">
    <text evidence="1">The sequence shown here is derived from an EMBL/GenBank/DDBJ whole genome shotgun (WGS) entry which is preliminary data.</text>
</comment>
<reference evidence="1 2" key="1">
    <citation type="submission" date="2017-11" db="EMBL/GenBank/DDBJ databases">
        <title>Genomic Encyclopedia of Archaeal and Bacterial Type Strains, Phase II (KMG-II): From Individual Species to Whole Genera.</title>
        <authorList>
            <person name="Goeker M."/>
        </authorList>
    </citation>
    <scope>NUCLEOTIDE SEQUENCE [LARGE SCALE GENOMIC DNA]</scope>
    <source>
        <strain evidence="1 2">DSM 27617</strain>
    </source>
</reference>
<name>A0A2M9C905_9FLAO</name>
<dbReference type="Pfam" id="PF08989">
    <property type="entry name" value="DUF1896"/>
    <property type="match status" value="1"/>
</dbReference>
<dbReference type="InterPro" id="IPR015082">
    <property type="entry name" value="DUF1896"/>
</dbReference>
<evidence type="ECO:0000313" key="2">
    <source>
        <dbReference type="Proteomes" id="UP000228740"/>
    </source>
</evidence>
<dbReference type="Gene3D" id="1.10.8.330">
    <property type="entry name" value="PG0816-like"/>
    <property type="match status" value="1"/>
</dbReference>
<dbReference type="AlphaFoldDB" id="A0A2M9C905"/>
<accession>A0A2M9C905</accession>
<evidence type="ECO:0000313" key="1">
    <source>
        <dbReference type="EMBL" id="PJJ67315.1"/>
    </source>
</evidence>
<protein>
    <submittedName>
        <fullName evidence="1">Uncharacterized protein DUF1896</fullName>
    </submittedName>
</protein>
<organism evidence="1 2">
    <name type="scientific">Chryseobacterium geocarposphaerae</name>
    <dbReference type="NCBI Taxonomy" id="1416776"/>
    <lineage>
        <taxon>Bacteria</taxon>
        <taxon>Pseudomonadati</taxon>
        <taxon>Bacteroidota</taxon>
        <taxon>Flavobacteriia</taxon>
        <taxon>Flavobacteriales</taxon>
        <taxon>Weeksellaceae</taxon>
        <taxon>Chryseobacterium group</taxon>
        <taxon>Chryseobacterium</taxon>
    </lineage>
</organism>
<proteinExistence type="predicted"/>
<dbReference type="EMBL" id="PGFD01000001">
    <property type="protein sequence ID" value="PJJ67315.1"/>
    <property type="molecule type" value="Genomic_DNA"/>
</dbReference>
<dbReference type="InterPro" id="IPR036297">
    <property type="entry name" value="PG0816-like_sf"/>
</dbReference>
<dbReference type="RefSeq" id="WP_100376031.1">
    <property type="nucleotide sequence ID" value="NZ_PGFD01000001.1"/>
</dbReference>
<dbReference type="OrthoDB" id="1079392at2"/>
<dbReference type="SUPFAM" id="SSF140753">
    <property type="entry name" value="PG0816-like"/>
    <property type="match status" value="1"/>
</dbReference>
<dbReference type="Proteomes" id="UP000228740">
    <property type="component" value="Unassembled WGS sequence"/>
</dbReference>
<keyword evidence="2" id="KW-1185">Reference proteome</keyword>
<sequence>MEKDISYYRERLQNLLNSGFPELVHDNVLIEQRSKQAKIVYDGAIKSGCSIQQCEFYADHILFEKFHFSKYETVLDIVTKNFANLMRYDELEHFSMKMLKLCIPLFDKYDLSDDFAYTYDYDKLCMEITTLIITWVSESEL</sequence>
<dbReference type="Gene3D" id="1.10.8.340">
    <property type="entry name" value="PG0816-like"/>
    <property type="match status" value="1"/>
</dbReference>